<reference evidence="2 3" key="1">
    <citation type="submission" date="2022-11" db="EMBL/GenBank/DDBJ databases">
        <title>Study of microbial diversity in lake waters.</title>
        <authorList>
            <person name="Zhang J."/>
        </authorList>
    </citation>
    <scope>NUCLEOTIDE SEQUENCE [LARGE SCALE GENOMIC DNA]</scope>
    <source>
        <strain evidence="2 3">DT12</strain>
    </source>
</reference>
<dbReference type="RefSeq" id="WP_267151668.1">
    <property type="nucleotide sequence ID" value="NZ_JAPMLT010000004.1"/>
</dbReference>
<proteinExistence type="predicted"/>
<gene>
    <name evidence="2" type="ORF">OS242_10655</name>
</gene>
<sequence>MLGLGKPRSILGKWIDKHGVSQTDLCEESGVNKETISDLCKDSERKPQKKTAGRIVAALNRLVPGTNVCARDFWQ</sequence>
<dbReference type="Gene3D" id="1.10.260.40">
    <property type="entry name" value="lambda repressor-like DNA-binding domains"/>
    <property type="match status" value="1"/>
</dbReference>
<feature type="domain" description="HTH cro/C1-type" evidence="1">
    <location>
        <begin position="15"/>
        <end position="60"/>
    </location>
</feature>
<evidence type="ECO:0000259" key="1">
    <source>
        <dbReference type="Pfam" id="PF01381"/>
    </source>
</evidence>
<organism evidence="2 3">
    <name type="scientific">Tumebacillus lacus</name>
    <dbReference type="NCBI Taxonomy" id="2995335"/>
    <lineage>
        <taxon>Bacteria</taxon>
        <taxon>Bacillati</taxon>
        <taxon>Bacillota</taxon>
        <taxon>Bacilli</taxon>
        <taxon>Bacillales</taxon>
        <taxon>Alicyclobacillaceae</taxon>
        <taxon>Tumebacillus</taxon>
    </lineage>
</organism>
<evidence type="ECO:0000313" key="2">
    <source>
        <dbReference type="EMBL" id="MCX7570423.1"/>
    </source>
</evidence>
<dbReference type="EMBL" id="JAPMLT010000004">
    <property type="protein sequence ID" value="MCX7570423.1"/>
    <property type="molecule type" value="Genomic_DNA"/>
</dbReference>
<protein>
    <submittedName>
        <fullName evidence="2">Helix-turn-helix transcriptional regulator</fullName>
    </submittedName>
</protein>
<comment type="caution">
    <text evidence="2">The sequence shown here is derived from an EMBL/GenBank/DDBJ whole genome shotgun (WGS) entry which is preliminary data.</text>
</comment>
<dbReference type="Pfam" id="PF01381">
    <property type="entry name" value="HTH_3"/>
    <property type="match status" value="1"/>
</dbReference>
<name>A0ABT3X0I3_9BACL</name>
<dbReference type="InterPro" id="IPR001387">
    <property type="entry name" value="Cro/C1-type_HTH"/>
</dbReference>
<dbReference type="InterPro" id="IPR010982">
    <property type="entry name" value="Lambda_DNA-bd_dom_sf"/>
</dbReference>
<dbReference type="Proteomes" id="UP001208017">
    <property type="component" value="Unassembled WGS sequence"/>
</dbReference>
<evidence type="ECO:0000313" key="3">
    <source>
        <dbReference type="Proteomes" id="UP001208017"/>
    </source>
</evidence>
<dbReference type="SUPFAM" id="SSF47413">
    <property type="entry name" value="lambda repressor-like DNA-binding domains"/>
    <property type="match status" value="1"/>
</dbReference>
<dbReference type="CDD" id="cd00093">
    <property type="entry name" value="HTH_XRE"/>
    <property type="match status" value="1"/>
</dbReference>
<keyword evidence="3" id="KW-1185">Reference proteome</keyword>
<accession>A0ABT3X0I3</accession>